<evidence type="ECO:0000256" key="1">
    <source>
        <dbReference type="SAM" id="MobiDB-lite"/>
    </source>
</evidence>
<dbReference type="AlphaFoldDB" id="A0AAV2J795"/>
<evidence type="ECO:0000313" key="2">
    <source>
        <dbReference type="EMBL" id="CAL1573526.1"/>
    </source>
</evidence>
<feature type="region of interest" description="Disordered" evidence="1">
    <location>
        <begin position="28"/>
        <end position="49"/>
    </location>
</feature>
<evidence type="ECO:0000313" key="3">
    <source>
        <dbReference type="Proteomes" id="UP001497482"/>
    </source>
</evidence>
<sequence length="120" mass="12816">MAMKVCVFGGRLRPFIINVHRGVLTSSEPRSSLLTCHPEEGPASPSSSSWHISPCVVVVHGLVSRPVTLGKSWNLISASQTLSRTDLPALAASRRAPPPHTVRMPPHARGWPLAPSSGAR</sequence>
<feature type="region of interest" description="Disordered" evidence="1">
    <location>
        <begin position="88"/>
        <end position="120"/>
    </location>
</feature>
<dbReference type="EMBL" id="OZ035833">
    <property type="protein sequence ID" value="CAL1573526.1"/>
    <property type="molecule type" value="Genomic_DNA"/>
</dbReference>
<accession>A0AAV2J795</accession>
<dbReference type="Proteomes" id="UP001497482">
    <property type="component" value="Chromosome 11"/>
</dbReference>
<name>A0AAV2J795_KNICA</name>
<proteinExistence type="predicted"/>
<reference evidence="2 3" key="1">
    <citation type="submission" date="2024-04" db="EMBL/GenBank/DDBJ databases">
        <authorList>
            <person name="Waldvogel A.-M."/>
            <person name="Schoenle A."/>
        </authorList>
    </citation>
    <scope>NUCLEOTIDE SEQUENCE [LARGE SCALE GENOMIC DNA]</scope>
</reference>
<protein>
    <submittedName>
        <fullName evidence="2">Uncharacterized protein</fullName>
    </submittedName>
</protein>
<organism evidence="2 3">
    <name type="scientific">Knipowitschia caucasica</name>
    <name type="common">Caucasian dwarf goby</name>
    <name type="synonym">Pomatoschistus caucasicus</name>
    <dbReference type="NCBI Taxonomy" id="637954"/>
    <lineage>
        <taxon>Eukaryota</taxon>
        <taxon>Metazoa</taxon>
        <taxon>Chordata</taxon>
        <taxon>Craniata</taxon>
        <taxon>Vertebrata</taxon>
        <taxon>Euteleostomi</taxon>
        <taxon>Actinopterygii</taxon>
        <taxon>Neopterygii</taxon>
        <taxon>Teleostei</taxon>
        <taxon>Neoteleostei</taxon>
        <taxon>Acanthomorphata</taxon>
        <taxon>Gobiaria</taxon>
        <taxon>Gobiiformes</taxon>
        <taxon>Gobioidei</taxon>
        <taxon>Gobiidae</taxon>
        <taxon>Gobiinae</taxon>
        <taxon>Knipowitschia</taxon>
    </lineage>
</organism>
<gene>
    <name evidence="2" type="ORF">KC01_LOCUS5417</name>
</gene>
<keyword evidence="3" id="KW-1185">Reference proteome</keyword>